<dbReference type="Pfam" id="PF01381">
    <property type="entry name" value="HTH_3"/>
    <property type="match status" value="1"/>
</dbReference>
<dbReference type="InterPro" id="IPR010982">
    <property type="entry name" value="Lambda_DNA-bd_dom_sf"/>
</dbReference>
<keyword evidence="1 3" id="KW-0238">DNA-binding</keyword>
<protein>
    <submittedName>
        <fullName evidence="3">DNA-binding XRE family transcriptional regulator</fullName>
    </submittedName>
</protein>
<dbReference type="AlphaFoldDB" id="A0A2S3UJK1"/>
<dbReference type="SMART" id="SM00530">
    <property type="entry name" value="HTH_XRE"/>
    <property type="match status" value="1"/>
</dbReference>
<gene>
    <name evidence="3" type="ORF">CLV41_12240</name>
</gene>
<evidence type="ECO:0000313" key="3">
    <source>
        <dbReference type="EMBL" id="POF27760.1"/>
    </source>
</evidence>
<feature type="domain" description="HTH cro/C1-type" evidence="2">
    <location>
        <begin position="3"/>
        <end position="57"/>
    </location>
</feature>
<dbReference type="Proteomes" id="UP000236959">
    <property type="component" value="Unassembled WGS sequence"/>
</dbReference>
<comment type="caution">
    <text evidence="3">The sequence shown here is derived from an EMBL/GenBank/DDBJ whole genome shotgun (WGS) entry which is preliminary data.</text>
</comment>
<dbReference type="PROSITE" id="PS50943">
    <property type="entry name" value="HTH_CROC1"/>
    <property type="match status" value="1"/>
</dbReference>
<dbReference type="GO" id="GO:0003677">
    <property type="term" value="F:DNA binding"/>
    <property type="evidence" value="ECO:0007669"/>
    <property type="project" value="UniProtKB-KW"/>
</dbReference>
<accession>A0A2S3UJK1</accession>
<dbReference type="PANTHER" id="PTHR46558:SF4">
    <property type="entry name" value="DNA-BIDING PHAGE PROTEIN"/>
    <property type="match status" value="1"/>
</dbReference>
<dbReference type="Gene3D" id="1.10.260.40">
    <property type="entry name" value="lambda repressor-like DNA-binding domains"/>
    <property type="match status" value="1"/>
</dbReference>
<evidence type="ECO:0000259" key="2">
    <source>
        <dbReference type="PROSITE" id="PS50943"/>
    </source>
</evidence>
<keyword evidence="4" id="KW-1185">Reference proteome</keyword>
<evidence type="ECO:0000256" key="1">
    <source>
        <dbReference type="ARBA" id="ARBA00023125"/>
    </source>
</evidence>
<proteinExistence type="predicted"/>
<dbReference type="SUPFAM" id="SSF47413">
    <property type="entry name" value="lambda repressor-like DNA-binding domains"/>
    <property type="match status" value="1"/>
</dbReference>
<reference evidence="3 4" key="1">
    <citation type="submission" date="2018-01" db="EMBL/GenBank/DDBJ databases">
        <title>Genomic Encyclopedia of Archaeal and Bacterial Type Strains, Phase II (KMG-II): from individual species to whole genera.</title>
        <authorList>
            <person name="Goeker M."/>
        </authorList>
    </citation>
    <scope>NUCLEOTIDE SEQUENCE [LARGE SCALE GENOMIC DNA]</scope>
    <source>
        <strain evidence="3 4">DSM 17023</strain>
    </source>
</reference>
<dbReference type="PANTHER" id="PTHR46558">
    <property type="entry name" value="TRACRIPTIONAL REGULATORY PROTEIN-RELATED-RELATED"/>
    <property type="match status" value="1"/>
</dbReference>
<organism evidence="3 4">
    <name type="scientific">Roseibium marinum</name>
    <dbReference type="NCBI Taxonomy" id="281252"/>
    <lineage>
        <taxon>Bacteria</taxon>
        <taxon>Pseudomonadati</taxon>
        <taxon>Pseudomonadota</taxon>
        <taxon>Alphaproteobacteria</taxon>
        <taxon>Hyphomicrobiales</taxon>
        <taxon>Stappiaceae</taxon>
        <taxon>Roseibium</taxon>
    </lineage>
</organism>
<sequence>MKIKELREKMNWSQGDLAKLLSKTQQTVSRWESGATEPGIDALRDMAMIFGCSVDDILGLQGVSPSNKLTVSIPHADALAEEFDGCWGNLGLKMRDRKHTKWYPISASQREKIRDALNGEVLQTQAKWFTVTTLNNRALIVNPKAMRRIWLLAEENDEPENGDFVDVGDAITGWPLELYRGLREWASCDDEKAWHTGTSEKYRSAIAAFVSEKDLDRESALDLVHSTRIFDIDGNETTYWVEEQNAYDAIDAIDEDAGEPPAAFELSHQFGEFESFFPFTNIALIDFPLLDIIDVHKSMLKEYENDAQKQENR</sequence>
<dbReference type="InterPro" id="IPR001387">
    <property type="entry name" value="Cro/C1-type_HTH"/>
</dbReference>
<dbReference type="CDD" id="cd00093">
    <property type="entry name" value="HTH_XRE"/>
    <property type="match status" value="1"/>
</dbReference>
<dbReference type="EMBL" id="PPCN01000022">
    <property type="protein sequence ID" value="POF27760.1"/>
    <property type="molecule type" value="Genomic_DNA"/>
</dbReference>
<evidence type="ECO:0000313" key="4">
    <source>
        <dbReference type="Proteomes" id="UP000236959"/>
    </source>
</evidence>
<name>A0A2S3UJK1_9HYPH</name>